<dbReference type="InterPro" id="IPR032508">
    <property type="entry name" value="FecR_C"/>
</dbReference>
<sequence length="386" mass="44497">MNEKIENALVKFLMNTANIDDLETLSDWLKKEENKQIFKSYVRTNYAMDINLNEFKSENAKKQYLRKIREDKGLLFKYRLYRGLKYAAAAIIILGLGHFVYQESFKTSIDTSPVVVGNDISVGKNKATLTLENGSEVELVQGNEYHLQNADSNGEQIVYSSKEQTSNEITYNYLTIPRGGEFLVKLSDGTQVWLNSESKLKFPIRFIDGETREVELVYGEAYFDVSPSTENNGAKFKVVNDAQEIEVLGTEFNIKAYEDEFNIYTTLVEGKVKVNTLTEKQVLVPNQQLKLNITNNLMEVVEVNVKEEIAWVRGRFVFQQKSLKEIAKVLSRWYDVNIEFDSKSLEEVKFNGELSKERDLEGILQLIKNTNYINDYEKRGKQIILK</sequence>
<dbReference type="Pfam" id="PF04773">
    <property type="entry name" value="FecR"/>
    <property type="match status" value="1"/>
</dbReference>
<dbReference type="PIRSF" id="PIRSF018266">
    <property type="entry name" value="FecR"/>
    <property type="match status" value="1"/>
</dbReference>
<name>A0A1M6N0R5_9FLAO</name>
<reference evidence="3 4" key="1">
    <citation type="submission" date="2016-11" db="EMBL/GenBank/DDBJ databases">
        <authorList>
            <person name="Jaros S."/>
            <person name="Januszkiewicz K."/>
            <person name="Wedrychowicz H."/>
        </authorList>
    </citation>
    <scope>NUCLEOTIDE SEQUENCE [LARGE SCALE GENOMIC DNA]</scope>
    <source>
        <strain evidence="3 4">CGMCC 1.8863</strain>
    </source>
</reference>
<keyword evidence="4" id="KW-1185">Reference proteome</keyword>
<organism evidence="3 4">
    <name type="scientific">Arenibacter nanhaiticus</name>
    <dbReference type="NCBI Taxonomy" id="558155"/>
    <lineage>
        <taxon>Bacteria</taxon>
        <taxon>Pseudomonadati</taxon>
        <taxon>Bacteroidota</taxon>
        <taxon>Flavobacteriia</taxon>
        <taxon>Flavobacteriales</taxon>
        <taxon>Flavobacteriaceae</taxon>
        <taxon>Arenibacter</taxon>
    </lineage>
</organism>
<dbReference type="OrthoDB" id="649666at2"/>
<feature type="domain" description="Protein FecR C-terminal" evidence="2">
    <location>
        <begin position="315"/>
        <end position="385"/>
    </location>
</feature>
<dbReference type="Pfam" id="PF16344">
    <property type="entry name" value="FecR_C"/>
    <property type="match status" value="1"/>
</dbReference>
<evidence type="ECO:0000259" key="2">
    <source>
        <dbReference type="Pfam" id="PF16344"/>
    </source>
</evidence>
<dbReference type="GO" id="GO:0016989">
    <property type="term" value="F:sigma factor antagonist activity"/>
    <property type="evidence" value="ECO:0007669"/>
    <property type="project" value="TreeGrafter"/>
</dbReference>
<accession>A0A1M6N0R5</accession>
<dbReference type="STRING" id="558155.SAMN04487911_1527"/>
<dbReference type="EMBL" id="FQYX01000052">
    <property type="protein sequence ID" value="SHJ89223.1"/>
    <property type="molecule type" value="Genomic_DNA"/>
</dbReference>
<dbReference type="InterPro" id="IPR012373">
    <property type="entry name" value="Ferrdict_sens_TM"/>
</dbReference>
<evidence type="ECO:0000313" key="3">
    <source>
        <dbReference type="EMBL" id="SHJ89223.1"/>
    </source>
</evidence>
<dbReference type="Proteomes" id="UP000184231">
    <property type="component" value="Unassembled WGS sequence"/>
</dbReference>
<feature type="domain" description="FecR protein" evidence="1">
    <location>
        <begin position="178"/>
        <end position="273"/>
    </location>
</feature>
<dbReference type="PANTHER" id="PTHR30273">
    <property type="entry name" value="PERIPLASMIC SIGNAL SENSOR AND SIGMA FACTOR ACTIVATOR FECR-RELATED"/>
    <property type="match status" value="1"/>
</dbReference>
<evidence type="ECO:0000259" key="1">
    <source>
        <dbReference type="Pfam" id="PF04773"/>
    </source>
</evidence>
<dbReference type="InterPro" id="IPR006860">
    <property type="entry name" value="FecR"/>
</dbReference>
<dbReference type="Gene3D" id="2.60.120.1440">
    <property type="match status" value="1"/>
</dbReference>
<dbReference type="PANTHER" id="PTHR30273:SF2">
    <property type="entry name" value="PROTEIN FECR"/>
    <property type="match status" value="1"/>
</dbReference>
<evidence type="ECO:0000313" key="4">
    <source>
        <dbReference type="Proteomes" id="UP000184231"/>
    </source>
</evidence>
<dbReference type="Gene3D" id="3.55.50.30">
    <property type="match status" value="1"/>
</dbReference>
<dbReference type="RefSeq" id="WP_072766014.1">
    <property type="nucleotide sequence ID" value="NZ_FQYX01000052.1"/>
</dbReference>
<proteinExistence type="predicted"/>
<gene>
    <name evidence="3" type="ORF">SAMN04487911_1527</name>
</gene>
<dbReference type="AlphaFoldDB" id="A0A1M6N0R5"/>
<protein>
    <submittedName>
        <fullName evidence="3">FecR family protein</fullName>
    </submittedName>
</protein>